<feature type="transmembrane region" description="Helical" evidence="6">
    <location>
        <begin position="182"/>
        <end position="204"/>
    </location>
</feature>
<protein>
    <submittedName>
        <fullName evidence="7">Uncharacterized protein</fullName>
    </submittedName>
</protein>
<dbReference type="PANTHER" id="PTHR45649:SF5">
    <property type="entry name" value="GABA TRANSPORTER (EUROFUNG)-RELATED"/>
    <property type="match status" value="1"/>
</dbReference>
<reference evidence="8" key="1">
    <citation type="journal article" date="2020" name="Stud. Mycol.">
        <title>101 Dothideomycetes genomes: A test case for predicting lifestyles and emergence of pathogens.</title>
        <authorList>
            <person name="Haridas S."/>
            <person name="Albert R."/>
            <person name="Binder M."/>
            <person name="Bloem J."/>
            <person name="LaButti K."/>
            <person name="Salamov A."/>
            <person name="Andreopoulos B."/>
            <person name="Baker S."/>
            <person name="Barry K."/>
            <person name="Bills G."/>
            <person name="Bluhm B."/>
            <person name="Cannon C."/>
            <person name="Castanera R."/>
            <person name="Culley D."/>
            <person name="Daum C."/>
            <person name="Ezra D."/>
            <person name="Gonzalez J."/>
            <person name="Henrissat B."/>
            <person name="Kuo A."/>
            <person name="Liang C."/>
            <person name="Lipzen A."/>
            <person name="Lutzoni F."/>
            <person name="Magnuson J."/>
            <person name="Mondo S."/>
            <person name="Nolan M."/>
            <person name="Ohm R."/>
            <person name="Pangilinan J."/>
            <person name="Park H.-J."/>
            <person name="Ramirez L."/>
            <person name="Alfaro M."/>
            <person name="Sun H."/>
            <person name="Tritt A."/>
            <person name="Yoshinaga Y."/>
            <person name="Zwiers L.-H."/>
            <person name="Turgeon B."/>
            <person name="Goodwin S."/>
            <person name="Spatafora J."/>
            <person name="Crous P."/>
            <person name="Grigoriev I."/>
        </authorList>
    </citation>
    <scope>NUCLEOTIDE SEQUENCE [LARGE SCALE GENOMIC DNA]</scope>
    <source>
        <strain evidence="8">CBS 304.66</strain>
    </source>
</reference>
<sequence>MLMHEIRTKSLRYISLPSQVGHCMRATPRWDPIFFLSALDDIVVDKDVELTAREGEVDEIASQEVIEDETVKNEQGKLGGALEFALSDGGPAYLPALDRRPSPLPWLNWHPCAQYRWSATFVPKWNRFFDLIQGISNVALGLIIFNYPDYVPQRWHTTLIMWGFTIFPFLGNLWLQRIFKPIEAIGAICHIVFFTVNIVTLTMSADKSTMGFVFHTLADDVSGWMSPAIAWGLGLLTITYPPTGLLPGNCSKSTTSLFVSMLAIILFFSFFNVFASVSRLAWASSQHNGLPFSTFFVKVHLRFRQPINALMLIGACLCLLALINVRSSVAFNVFMSLPALALHISYFLPIFFLFCRRLPGETQLLSHGVHSGSVLGRRSPTSPRCATSYTLLSGYHSQRFSRLLG</sequence>
<comment type="subcellular location">
    <subcellularLocation>
        <location evidence="1">Membrane</location>
        <topology evidence="1">Multi-pass membrane protein</topology>
    </subcellularLocation>
</comment>
<dbReference type="AlphaFoldDB" id="A0A9P4NDP5"/>
<organism evidence="7 8">
    <name type="scientific">Lojkania enalia</name>
    <dbReference type="NCBI Taxonomy" id="147567"/>
    <lineage>
        <taxon>Eukaryota</taxon>
        <taxon>Fungi</taxon>
        <taxon>Dikarya</taxon>
        <taxon>Ascomycota</taxon>
        <taxon>Pezizomycotina</taxon>
        <taxon>Dothideomycetes</taxon>
        <taxon>Pleosporomycetidae</taxon>
        <taxon>Pleosporales</taxon>
        <taxon>Pleosporales incertae sedis</taxon>
        <taxon>Lojkania</taxon>
    </lineage>
</organism>
<evidence type="ECO:0000256" key="4">
    <source>
        <dbReference type="ARBA" id="ARBA00022989"/>
    </source>
</evidence>
<feature type="transmembrane region" description="Helical" evidence="6">
    <location>
        <begin position="159"/>
        <end position="175"/>
    </location>
</feature>
<evidence type="ECO:0000256" key="6">
    <source>
        <dbReference type="SAM" id="Phobius"/>
    </source>
</evidence>
<dbReference type="Pfam" id="PF13520">
    <property type="entry name" value="AA_permease_2"/>
    <property type="match status" value="1"/>
</dbReference>
<keyword evidence="2" id="KW-0813">Transport</keyword>
<feature type="transmembrane region" description="Helical" evidence="6">
    <location>
        <begin position="257"/>
        <end position="283"/>
    </location>
</feature>
<dbReference type="PANTHER" id="PTHR45649">
    <property type="entry name" value="AMINO-ACID PERMEASE BAT1"/>
    <property type="match status" value="1"/>
</dbReference>
<evidence type="ECO:0000313" key="7">
    <source>
        <dbReference type="EMBL" id="KAF2271155.1"/>
    </source>
</evidence>
<keyword evidence="4 6" id="KW-1133">Transmembrane helix</keyword>
<dbReference type="InterPro" id="IPR002293">
    <property type="entry name" value="AA/rel_permease1"/>
</dbReference>
<proteinExistence type="predicted"/>
<dbReference type="Proteomes" id="UP000800093">
    <property type="component" value="Unassembled WGS sequence"/>
</dbReference>
<name>A0A9P4NDP5_9PLEO</name>
<feature type="transmembrane region" description="Helical" evidence="6">
    <location>
        <begin position="128"/>
        <end position="147"/>
    </location>
</feature>
<dbReference type="GO" id="GO:0016020">
    <property type="term" value="C:membrane"/>
    <property type="evidence" value="ECO:0007669"/>
    <property type="project" value="UniProtKB-SubCell"/>
</dbReference>
<comment type="caution">
    <text evidence="7">The sequence shown here is derived from an EMBL/GenBank/DDBJ whole genome shotgun (WGS) entry which is preliminary data.</text>
</comment>
<keyword evidence="5 6" id="KW-0472">Membrane</keyword>
<evidence type="ECO:0000256" key="3">
    <source>
        <dbReference type="ARBA" id="ARBA00022692"/>
    </source>
</evidence>
<evidence type="ECO:0000256" key="1">
    <source>
        <dbReference type="ARBA" id="ARBA00004141"/>
    </source>
</evidence>
<feature type="transmembrane region" description="Helical" evidence="6">
    <location>
        <begin position="224"/>
        <end position="245"/>
    </location>
</feature>
<keyword evidence="8" id="KW-1185">Reference proteome</keyword>
<evidence type="ECO:0000256" key="2">
    <source>
        <dbReference type="ARBA" id="ARBA00022448"/>
    </source>
</evidence>
<evidence type="ECO:0000256" key="5">
    <source>
        <dbReference type="ARBA" id="ARBA00023136"/>
    </source>
</evidence>
<feature type="transmembrane region" description="Helical" evidence="6">
    <location>
        <begin position="330"/>
        <end position="354"/>
    </location>
</feature>
<dbReference type="OrthoDB" id="3257095at2759"/>
<keyword evidence="3 6" id="KW-0812">Transmembrane</keyword>
<accession>A0A9P4NDP5</accession>
<gene>
    <name evidence="7" type="ORF">CC78DRAFT_538826</name>
</gene>
<dbReference type="EMBL" id="ML986578">
    <property type="protein sequence ID" value="KAF2271155.1"/>
    <property type="molecule type" value="Genomic_DNA"/>
</dbReference>
<dbReference type="GO" id="GO:0022857">
    <property type="term" value="F:transmembrane transporter activity"/>
    <property type="evidence" value="ECO:0007669"/>
    <property type="project" value="InterPro"/>
</dbReference>
<evidence type="ECO:0000313" key="8">
    <source>
        <dbReference type="Proteomes" id="UP000800093"/>
    </source>
</evidence>
<feature type="transmembrane region" description="Helical" evidence="6">
    <location>
        <begin position="303"/>
        <end position="323"/>
    </location>
</feature>